<proteinExistence type="predicted"/>
<keyword evidence="3" id="KW-1185">Reference proteome</keyword>
<feature type="domain" description="GAF" evidence="1">
    <location>
        <begin position="116"/>
        <end position="219"/>
    </location>
</feature>
<evidence type="ECO:0000313" key="3">
    <source>
        <dbReference type="Proteomes" id="UP000191040"/>
    </source>
</evidence>
<dbReference type="Pfam" id="PF01590">
    <property type="entry name" value="GAF"/>
    <property type="match status" value="1"/>
</dbReference>
<evidence type="ECO:0000259" key="1">
    <source>
        <dbReference type="Pfam" id="PF01590"/>
    </source>
</evidence>
<dbReference type="AlphaFoldDB" id="A0A1T4Z2M2"/>
<dbReference type="Proteomes" id="UP000191040">
    <property type="component" value="Chromosome I"/>
</dbReference>
<dbReference type="RefSeq" id="WP_078700003.1">
    <property type="nucleotide sequence ID" value="NZ_LT796768.1"/>
</dbReference>
<protein>
    <recommendedName>
        <fullName evidence="1">GAF domain-containing protein</fullName>
    </recommendedName>
</protein>
<dbReference type="STRING" id="1736691.SAMN06295964_1982"/>
<dbReference type="Gene3D" id="3.30.450.40">
    <property type="match status" value="1"/>
</dbReference>
<dbReference type="EMBL" id="LT796768">
    <property type="protein sequence ID" value="SKB08078.1"/>
    <property type="molecule type" value="Genomic_DNA"/>
</dbReference>
<dbReference type="InterPro" id="IPR003018">
    <property type="entry name" value="GAF"/>
</dbReference>
<dbReference type="OrthoDB" id="3928741at2"/>
<accession>A0A1T4Z2M2</accession>
<name>A0A1T4Z2M2_9ACTN</name>
<evidence type="ECO:0000313" key="2">
    <source>
        <dbReference type="EMBL" id="SKB08078.1"/>
    </source>
</evidence>
<organism evidence="2 3">
    <name type="scientific">Aeromicrobium choanae</name>
    <dbReference type="NCBI Taxonomy" id="1736691"/>
    <lineage>
        <taxon>Bacteria</taxon>
        <taxon>Bacillati</taxon>
        <taxon>Actinomycetota</taxon>
        <taxon>Actinomycetes</taxon>
        <taxon>Propionibacteriales</taxon>
        <taxon>Nocardioidaceae</taxon>
        <taxon>Aeromicrobium</taxon>
    </lineage>
</organism>
<sequence>MPPGPPESPFAVPPGVDPDALARALHDAHDSFLSTGAVDGPVRSVVSESWRRSLLGGIDPERALAAITLDSSRLEEIRRDHPLAAGMPVVRRLLVESAADAGLLVAVSDAAGQLLWVEGAAQLRRMAEEMNFVPGADWSEASAGTNAPGTALALDRAVSLLGPEHLARQVTPWSCSAAPVHDPDTGAVLGVIDLTGGAEVASATSLGLVRATAAAVEAELRLERVRGAAASRTSHSPGVKRPRIDVLGVRGALLHHATTTTRLSARHSEIALLVAAADRGLTTAELAVALSDDELPEVTIRAELSRLRQVLGGLRLESRPYRFAGAVDTDAQRVRDDLAAGRLRQAVARYRGPILPDSQAPAVAAARDDLHQLVRSHLLVCDDPDALLPFADTGHGRDDFEVWERIARVLPDTSPRFAQVADHLERLDAELG</sequence>
<reference evidence="3" key="1">
    <citation type="submission" date="2017-02" db="EMBL/GenBank/DDBJ databases">
        <authorList>
            <person name="Varghese N."/>
            <person name="Submissions S."/>
        </authorList>
    </citation>
    <scope>NUCLEOTIDE SEQUENCE [LARGE SCALE GENOMIC DNA]</scope>
    <source>
        <strain evidence="3">9H-4</strain>
    </source>
</reference>
<gene>
    <name evidence="2" type="ORF">SAMN06295964_1982</name>
</gene>
<dbReference type="InterPro" id="IPR029016">
    <property type="entry name" value="GAF-like_dom_sf"/>
</dbReference>